<name>A0ABV7ZII6_9HELI</name>
<comment type="caution">
    <text evidence="1">The sequence shown here is derived from an EMBL/GenBank/DDBJ whole genome shotgun (WGS) entry which is preliminary data.</text>
</comment>
<evidence type="ECO:0000313" key="1">
    <source>
        <dbReference type="EMBL" id="MFC3848397.1"/>
    </source>
</evidence>
<dbReference type="InterPro" id="IPR010446">
    <property type="entry name" value="GalNAc_Trfase_b"/>
</dbReference>
<evidence type="ECO:0008006" key="3">
    <source>
        <dbReference type="Google" id="ProtNLM"/>
    </source>
</evidence>
<proteinExistence type="predicted"/>
<keyword evidence="2" id="KW-1185">Reference proteome</keyword>
<accession>A0ABV7ZII6</accession>
<sequence>MIPKDEWVIKIDVDHIYDAKKFYKSFYDILHSYEALSCPRINFRVQGRQIYIQQSANLQMVFSGDQLCFCNTDVRFVPLPRGERLIEKLHFDRPVTLVRDLELAQWHFPYVRTSRHAVADHLKWITLEEFKEHYANHIGIKIDPDMLDAERILAHYAKFNLD</sequence>
<dbReference type="Pfam" id="PF06306">
    <property type="entry name" value="CgtA"/>
    <property type="match status" value="2"/>
</dbReference>
<dbReference type="RefSeq" id="WP_382262804.1">
    <property type="nucleotide sequence ID" value="NZ_JBHRZO010000051.1"/>
</dbReference>
<gene>
    <name evidence="1" type="ORF">ACFOPX_07730</name>
</gene>
<protein>
    <recommendedName>
        <fullName evidence="3">Beta-1,4-N-acetylgalactosaminyltransferase</fullName>
    </recommendedName>
</protein>
<dbReference type="Proteomes" id="UP001595783">
    <property type="component" value="Unassembled WGS sequence"/>
</dbReference>
<organism evidence="1 2">
    <name type="scientific">Helicobacter baculiformis</name>
    <dbReference type="NCBI Taxonomy" id="427351"/>
    <lineage>
        <taxon>Bacteria</taxon>
        <taxon>Pseudomonadati</taxon>
        <taxon>Campylobacterota</taxon>
        <taxon>Epsilonproteobacteria</taxon>
        <taxon>Campylobacterales</taxon>
        <taxon>Helicobacteraceae</taxon>
        <taxon>Helicobacter</taxon>
    </lineage>
</organism>
<reference evidence="2" key="1">
    <citation type="journal article" date="2019" name="Int. J. Syst. Evol. Microbiol.">
        <title>The Global Catalogue of Microorganisms (GCM) 10K type strain sequencing project: providing services to taxonomists for standard genome sequencing and annotation.</title>
        <authorList>
            <consortium name="The Broad Institute Genomics Platform"/>
            <consortium name="The Broad Institute Genome Sequencing Center for Infectious Disease"/>
            <person name="Wu L."/>
            <person name="Ma J."/>
        </authorList>
    </citation>
    <scope>NUCLEOTIDE SEQUENCE [LARGE SCALE GENOMIC DNA]</scope>
    <source>
        <strain evidence="2">CCUG 53816</strain>
    </source>
</reference>
<dbReference type="EMBL" id="JBHRZO010000051">
    <property type="protein sequence ID" value="MFC3848397.1"/>
    <property type="molecule type" value="Genomic_DNA"/>
</dbReference>
<evidence type="ECO:0000313" key="2">
    <source>
        <dbReference type="Proteomes" id="UP001595783"/>
    </source>
</evidence>